<comment type="caution">
    <text evidence="4">The sequence shown here is derived from an EMBL/GenBank/DDBJ whole genome shotgun (WGS) entry which is preliminary data.</text>
</comment>
<evidence type="ECO:0000313" key="4">
    <source>
        <dbReference type="EMBL" id="KIA89132.1"/>
    </source>
</evidence>
<evidence type="ECO:0000313" key="5">
    <source>
        <dbReference type="Proteomes" id="UP000031473"/>
    </source>
</evidence>
<reference evidence="4 5" key="1">
    <citation type="submission" date="2014-10" db="EMBL/GenBank/DDBJ databases">
        <title>Kaistella jeonii genome.</title>
        <authorList>
            <person name="Clayton J.T."/>
            <person name="Newman J.D."/>
        </authorList>
    </citation>
    <scope>NUCLEOTIDE SEQUENCE [LARGE SCALE GENOMIC DNA]</scope>
    <source>
        <strain evidence="4 5">DSM 17048</strain>
    </source>
</reference>
<feature type="domain" description="Bacterial sugar transferase" evidence="3">
    <location>
        <begin position="7"/>
        <end position="181"/>
    </location>
</feature>
<dbReference type="OrthoDB" id="9808602at2"/>
<name>A0A0C1F7I4_9FLAO</name>
<keyword evidence="5" id="KW-1185">Reference proteome</keyword>
<dbReference type="Pfam" id="PF02397">
    <property type="entry name" value="Bac_transf"/>
    <property type="match status" value="1"/>
</dbReference>
<sequence>MYSKYLKPSLDFSLAGFSLLLISPLFLLITVMLVINNRGSAFFIQKRPGKNGKIFHIIKFKTMNDKKCKNGILLSDYHRLTLVGKAVRKTSLDEIPQLINVLKGEMSLVGPRPLLPEYLQFYNEEQSKRHIVKPGITGWAQVNGRNALSWEEKFKFDVEYVQTFSPRLDAKILLITIQKVVHRHGVNANNYMTMEAFKGDAA</sequence>
<organism evidence="4 5">
    <name type="scientific">Kaistella jeonii</name>
    <dbReference type="NCBI Taxonomy" id="266749"/>
    <lineage>
        <taxon>Bacteria</taxon>
        <taxon>Pseudomonadati</taxon>
        <taxon>Bacteroidota</taxon>
        <taxon>Flavobacteriia</taxon>
        <taxon>Flavobacteriales</taxon>
        <taxon>Weeksellaceae</taxon>
        <taxon>Chryseobacterium group</taxon>
        <taxon>Kaistella</taxon>
    </lineage>
</organism>
<keyword evidence="2" id="KW-1133">Transmembrane helix</keyword>
<gene>
    <name evidence="4" type="ORF">OA86_08715</name>
</gene>
<keyword evidence="2" id="KW-0472">Membrane</keyword>
<dbReference type="PANTHER" id="PTHR30576">
    <property type="entry name" value="COLANIC BIOSYNTHESIS UDP-GLUCOSE LIPID CARRIER TRANSFERASE"/>
    <property type="match status" value="1"/>
</dbReference>
<feature type="transmembrane region" description="Helical" evidence="2">
    <location>
        <begin position="12"/>
        <end position="35"/>
    </location>
</feature>
<dbReference type="EMBL" id="JSYL01000004">
    <property type="protein sequence ID" value="KIA89132.1"/>
    <property type="molecule type" value="Genomic_DNA"/>
</dbReference>
<dbReference type="PANTHER" id="PTHR30576:SF8">
    <property type="entry name" value="UNDECAPRENYL-PHOSPHATE GALACTOSE PHOSPHOTRANSFERASE"/>
    <property type="match status" value="1"/>
</dbReference>
<keyword evidence="4" id="KW-0808">Transferase</keyword>
<dbReference type="InterPro" id="IPR003362">
    <property type="entry name" value="Bact_transf"/>
</dbReference>
<dbReference type="STRING" id="266749.SAMN05421876_10414"/>
<dbReference type="RefSeq" id="WP_039351744.1">
    <property type="nucleotide sequence ID" value="NZ_FOLA01000004.1"/>
</dbReference>
<comment type="similarity">
    <text evidence="1">Belongs to the bacterial sugar transferase family.</text>
</comment>
<dbReference type="Proteomes" id="UP000031473">
    <property type="component" value="Unassembled WGS sequence"/>
</dbReference>
<keyword evidence="2" id="KW-0812">Transmembrane</keyword>
<dbReference type="GO" id="GO:0016780">
    <property type="term" value="F:phosphotransferase activity, for other substituted phosphate groups"/>
    <property type="evidence" value="ECO:0007669"/>
    <property type="project" value="TreeGrafter"/>
</dbReference>
<proteinExistence type="inferred from homology"/>
<evidence type="ECO:0000256" key="1">
    <source>
        <dbReference type="ARBA" id="ARBA00006464"/>
    </source>
</evidence>
<dbReference type="AlphaFoldDB" id="A0A0C1F7I4"/>
<evidence type="ECO:0000259" key="3">
    <source>
        <dbReference type="Pfam" id="PF02397"/>
    </source>
</evidence>
<evidence type="ECO:0000256" key="2">
    <source>
        <dbReference type="SAM" id="Phobius"/>
    </source>
</evidence>
<accession>A0A0C1F7I4</accession>
<protein>
    <submittedName>
        <fullName evidence="4">UDP-galactose phosphate transferase</fullName>
    </submittedName>
</protein>